<proteinExistence type="predicted"/>
<feature type="transmembrane region" description="Helical" evidence="1">
    <location>
        <begin position="233"/>
        <end position="257"/>
    </location>
</feature>
<feature type="transmembrane region" description="Helical" evidence="1">
    <location>
        <begin position="103"/>
        <end position="125"/>
    </location>
</feature>
<dbReference type="GO" id="GO:0009055">
    <property type="term" value="F:electron transfer activity"/>
    <property type="evidence" value="ECO:0007669"/>
    <property type="project" value="TreeGrafter"/>
</dbReference>
<reference evidence="3" key="1">
    <citation type="submission" date="2018-06" db="EMBL/GenBank/DDBJ databases">
        <authorList>
            <person name="Zhirakovskaya E."/>
        </authorList>
    </citation>
    <scope>NUCLEOTIDE SEQUENCE</scope>
</reference>
<dbReference type="InterPro" id="IPR006869">
    <property type="entry name" value="DUF547"/>
</dbReference>
<dbReference type="GO" id="GO:0045454">
    <property type="term" value="P:cell redox homeostasis"/>
    <property type="evidence" value="ECO:0007669"/>
    <property type="project" value="TreeGrafter"/>
</dbReference>
<dbReference type="InterPro" id="IPR051548">
    <property type="entry name" value="Grx-like_ET"/>
</dbReference>
<feature type="transmembrane region" description="Helical" evidence="1">
    <location>
        <begin position="35"/>
        <end position="57"/>
    </location>
</feature>
<evidence type="ECO:0000256" key="1">
    <source>
        <dbReference type="SAM" id="Phobius"/>
    </source>
</evidence>
<dbReference type="EMBL" id="UOGL01000173">
    <property type="protein sequence ID" value="VAX38279.1"/>
    <property type="molecule type" value="Genomic_DNA"/>
</dbReference>
<keyword evidence="1" id="KW-0472">Membrane</keyword>
<dbReference type="AlphaFoldDB" id="A0A3B1D7P8"/>
<dbReference type="PANTHER" id="PTHR34386">
    <property type="entry name" value="GLUTAREDOXIN"/>
    <property type="match status" value="1"/>
</dbReference>
<dbReference type="Pfam" id="PF04784">
    <property type="entry name" value="DUF547"/>
    <property type="match status" value="1"/>
</dbReference>
<gene>
    <name evidence="3" type="ORF">MNBD_PLANCTO02-1956</name>
</gene>
<accession>A0A3B1D7P8</accession>
<feature type="transmembrane region" description="Helical" evidence="1">
    <location>
        <begin position="7"/>
        <end position="29"/>
    </location>
</feature>
<feature type="transmembrane region" description="Helical" evidence="1">
    <location>
        <begin position="77"/>
        <end position="97"/>
    </location>
</feature>
<name>A0A3B1D7P8_9ZZZZ</name>
<sequence>MKEREKIVATGLTIFMLILWVGFLFHHSAQFAGSLWGGVFALSGALLMLVPLLYMIIKRVKPLKSKVTTYVSMRTLLALHIYAGIVGPILVLLHTGHKFESPLGIALTGLTLVVVISGFVGRYLMGQFSKEIREKKTMLNQLKLIYQQTANKLATQPQQAETIRFFSGFYSRLTAGLFLREETIEENITVSPSLPHNPSGSEIIQLAESIADIEYAIETHEFFKQWFGKWLKFHIVISFVLYGLMILHIWGAVHFGLRWFTPWRSNTSHFARLETASNRNKSKLHFVSERSDEQTLNKVALFETHFNQLFKQYWHTPVFIHGIQTTVFDYAGIANEIDQPRSNLTLALQALEQVSPSRLGGGNREKAFWINVYNIEAMKMVAEKYPVTSITDSKISSGNPWGIQGIRVGEERYGLSQIENKILLKKFNDPRIVFAVSCAAISCPDRLQSIISADQLDSQLDEMIRNLLTNKTKGMIIDRQNKVVTLSWIFKADRRLFGDGSDTGILDFVLRYTSEENRNWMSAHRDTIQLKFFKHDWGLNDLALEDNKTEGNQQK</sequence>
<evidence type="ECO:0000259" key="2">
    <source>
        <dbReference type="Pfam" id="PF04784"/>
    </source>
</evidence>
<keyword evidence="1" id="KW-1133">Transmembrane helix</keyword>
<protein>
    <recommendedName>
        <fullName evidence="2">DUF547 domain-containing protein</fullName>
    </recommendedName>
</protein>
<organism evidence="3">
    <name type="scientific">hydrothermal vent metagenome</name>
    <dbReference type="NCBI Taxonomy" id="652676"/>
    <lineage>
        <taxon>unclassified sequences</taxon>
        <taxon>metagenomes</taxon>
        <taxon>ecological metagenomes</taxon>
    </lineage>
</organism>
<feature type="domain" description="DUF547" evidence="2">
    <location>
        <begin position="363"/>
        <end position="465"/>
    </location>
</feature>
<keyword evidence="1" id="KW-0812">Transmembrane</keyword>
<evidence type="ECO:0000313" key="3">
    <source>
        <dbReference type="EMBL" id="VAX38279.1"/>
    </source>
</evidence>
<dbReference type="PANTHER" id="PTHR34386:SF1">
    <property type="entry name" value="GLUTAREDOXIN-LIKE PROTEIN NRDH"/>
    <property type="match status" value="1"/>
</dbReference>